<dbReference type="AlphaFoldDB" id="A0A645AZR5"/>
<evidence type="ECO:0008006" key="3">
    <source>
        <dbReference type="Google" id="ProtNLM"/>
    </source>
</evidence>
<comment type="caution">
    <text evidence="2">The sequence shown here is derived from an EMBL/GenBank/DDBJ whole genome shotgun (WGS) entry which is preliminary data.</text>
</comment>
<reference evidence="2" key="1">
    <citation type="submission" date="2019-08" db="EMBL/GenBank/DDBJ databases">
        <authorList>
            <person name="Kucharzyk K."/>
            <person name="Murdoch R.W."/>
            <person name="Higgins S."/>
            <person name="Loffler F."/>
        </authorList>
    </citation>
    <scope>NUCLEOTIDE SEQUENCE</scope>
</reference>
<dbReference type="EMBL" id="VSSQ01016685">
    <property type="protein sequence ID" value="MPM58286.1"/>
    <property type="molecule type" value="Genomic_DNA"/>
</dbReference>
<dbReference type="Pfam" id="PF14029">
    <property type="entry name" value="DUF4244"/>
    <property type="match status" value="1"/>
</dbReference>
<organism evidence="2">
    <name type="scientific">bioreactor metagenome</name>
    <dbReference type="NCBI Taxonomy" id="1076179"/>
    <lineage>
        <taxon>unclassified sequences</taxon>
        <taxon>metagenomes</taxon>
        <taxon>ecological metagenomes</taxon>
    </lineage>
</organism>
<accession>A0A645AZR5</accession>
<keyword evidence="1" id="KW-1133">Transmembrane helix</keyword>
<keyword evidence="1" id="KW-0812">Transmembrane</keyword>
<keyword evidence="1" id="KW-0472">Membrane</keyword>
<protein>
    <recommendedName>
        <fullName evidence="3">DUF4244 domain-containing protein</fullName>
    </recommendedName>
</protein>
<name>A0A645AZR5_9ZZZZ</name>
<dbReference type="InterPro" id="IPR025338">
    <property type="entry name" value="DUF4244"/>
</dbReference>
<evidence type="ECO:0000313" key="2">
    <source>
        <dbReference type="EMBL" id="MPM58286.1"/>
    </source>
</evidence>
<sequence length="75" mass="8069">MTTRFDTHLPTPVIRGRGLRSACQRGMATAEYAVGILAAVALALVLLNVFTNNDFFSAMLKFVVNLISQVGGMLP</sequence>
<gene>
    <name evidence="2" type="ORF">SDC9_105117</name>
</gene>
<evidence type="ECO:0000256" key="1">
    <source>
        <dbReference type="SAM" id="Phobius"/>
    </source>
</evidence>
<feature type="transmembrane region" description="Helical" evidence="1">
    <location>
        <begin position="30"/>
        <end position="49"/>
    </location>
</feature>
<proteinExistence type="predicted"/>